<feature type="compositionally biased region" description="Basic residues" evidence="8">
    <location>
        <begin position="300"/>
        <end position="336"/>
    </location>
</feature>
<accession>C3ZWW5</accession>
<feature type="transmembrane region" description="Helical" evidence="7">
    <location>
        <begin position="167"/>
        <end position="184"/>
    </location>
</feature>
<feature type="transmembrane region" description="Helical" evidence="7">
    <location>
        <begin position="95"/>
        <end position="121"/>
    </location>
</feature>
<evidence type="ECO:0000313" key="9">
    <source>
        <dbReference type="EMBL" id="EEN42976.1"/>
    </source>
</evidence>
<dbReference type="InterPro" id="IPR050895">
    <property type="entry name" value="XK-related_scramblase"/>
</dbReference>
<evidence type="ECO:0000256" key="3">
    <source>
        <dbReference type="ARBA" id="ARBA00022475"/>
    </source>
</evidence>
<organism>
    <name type="scientific">Branchiostoma floridae</name>
    <name type="common">Florida lancelet</name>
    <name type="synonym">Amphioxus</name>
    <dbReference type="NCBI Taxonomy" id="7739"/>
    <lineage>
        <taxon>Eukaryota</taxon>
        <taxon>Metazoa</taxon>
        <taxon>Chordata</taxon>
        <taxon>Cephalochordata</taxon>
        <taxon>Leptocardii</taxon>
        <taxon>Amphioxiformes</taxon>
        <taxon>Branchiostomatidae</taxon>
        <taxon>Branchiostoma</taxon>
    </lineage>
</organism>
<evidence type="ECO:0000256" key="8">
    <source>
        <dbReference type="SAM" id="MobiDB-lite"/>
    </source>
</evidence>
<dbReference type="GO" id="GO:0005886">
    <property type="term" value="C:plasma membrane"/>
    <property type="evidence" value="ECO:0007669"/>
    <property type="project" value="UniProtKB-SubCell"/>
</dbReference>
<evidence type="ECO:0000256" key="1">
    <source>
        <dbReference type="ARBA" id="ARBA00004651"/>
    </source>
</evidence>
<protein>
    <recommendedName>
        <fullName evidence="7">XK-related protein</fullName>
    </recommendedName>
</protein>
<evidence type="ECO:0000256" key="2">
    <source>
        <dbReference type="ARBA" id="ARBA00008789"/>
    </source>
</evidence>
<feature type="region of interest" description="Disordered" evidence="8">
    <location>
        <begin position="295"/>
        <end position="415"/>
    </location>
</feature>
<keyword evidence="4 7" id="KW-0812">Transmembrane</keyword>
<keyword evidence="6 7" id="KW-0472">Membrane</keyword>
<dbReference type="EMBL" id="GG666704">
    <property type="protein sequence ID" value="EEN42976.1"/>
    <property type="molecule type" value="Genomic_DNA"/>
</dbReference>
<feature type="transmembrane region" description="Helical" evidence="7">
    <location>
        <begin position="127"/>
        <end position="147"/>
    </location>
</feature>
<proteinExistence type="inferred from homology"/>
<dbReference type="Pfam" id="PF09815">
    <property type="entry name" value="XK-related"/>
    <property type="match status" value="1"/>
</dbReference>
<comment type="similarity">
    <text evidence="2 7">Belongs to the XK family.</text>
</comment>
<dbReference type="PANTHER" id="PTHR16024">
    <property type="entry name" value="XK-RELATED PROTEIN"/>
    <property type="match status" value="1"/>
</dbReference>
<dbReference type="PRINTS" id="PR01217">
    <property type="entry name" value="PRICHEXTENSN"/>
</dbReference>
<name>C3ZWW5_BRAFL</name>
<comment type="subcellular location">
    <subcellularLocation>
        <location evidence="1">Cell membrane</location>
        <topology evidence="1">Multi-pass membrane protein</topology>
    </subcellularLocation>
    <subcellularLocation>
        <location evidence="7">Membrane</location>
        <topology evidence="7">Multi-pass membrane protein</topology>
    </subcellularLocation>
</comment>
<gene>
    <name evidence="9" type="ORF">BRAFLDRAFT_99324</name>
</gene>
<dbReference type="InterPro" id="IPR018629">
    <property type="entry name" value="XK-rel"/>
</dbReference>
<feature type="compositionally biased region" description="Pro residues" evidence="8">
    <location>
        <begin position="337"/>
        <end position="411"/>
    </location>
</feature>
<reference evidence="9" key="1">
    <citation type="journal article" date="2008" name="Nature">
        <title>The amphioxus genome and the evolution of the chordate karyotype.</title>
        <authorList>
            <consortium name="US DOE Joint Genome Institute (JGI-PGF)"/>
            <person name="Putnam N.H."/>
            <person name="Butts T."/>
            <person name="Ferrier D.E.K."/>
            <person name="Furlong R.F."/>
            <person name="Hellsten U."/>
            <person name="Kawashima T."/>
            <person name="Robinson-Rechavi M."/>
            <person name="Shoguchi E."/>
            <person name="Terry A."/>
            <person name="Yu J.-K."/>
            <person name="Benito-Gutierrez E.L."/>
            <person name="Dubchak I."/>
            <person name="Garcia-Fernandez J."/>
            <person name="Gibson-Brown J.J."/>
            <person name="Grigoriev I.V."/>
            <person name="Horton A.C."/>
            <person name="de Jong P.J."/>
            <person name="Jurka J."/>
            <person name="Kapitonov V.V."/>
            <person name="Kohara Y."/>
            <person name="Kuroki Y."/>
            <person name="Lindquist E."/>
            <person name="Lucas S."/>
            <person name="Osoegawa K."/>
            <person name="Pennacchio L.A."/>
            <person name="Salamov A.A."/>
            <person name="Satou Y."/>
            <person name="Sauka-Spengler T."/>
            <person name="Schmutz J."/>
            <person name="Shin-I T."/>
            <person name="Toyoda A."/>
            <person name="Bronner-Fraser M."/>
            <person name="Fujiyama A."/>
            <person name="Holland L.Z."/>
            <person name="Holland P.W.H."/>
            <person name="Satoh N."/>
            <person name="Rokhsar D.S."/>
        </authorList>
    </citation>
    <scope>NUCLEOTIDE SEQUENCE [LARGE SCALE GENOMIC DNA]</scope>
    <source>
        <strain evidence="9">S238N-H82</strain>
        <tissue evidence="9">Testes</tissue>
    </source>
</reference>
<dbReference type="PANTHER" id="PTHR16024:SF28">
    <property type="entry name" value="XK-RELATED PROTEIN"/>
    <property type="match status" value="1"/>
</dbReference>
<keyword evidence="3" id="KW-1003">Cell membrane</keyword>
<evidence type="ECO:0000256" key="5">
    <source>
        <dbReference type="ARBA" id="ARBA00022989"/>
    </source>
</evidence>
<sequence>MVIYTQPQAPGVMTHAPLGGGGSEGVTFHSSGDQIKVMSTATEATDVPKSRAKAASLSAQQSATVQSTCPKQPAGKRLQGRTMETSFWESKHGKILWLVVLPLGLYIIDISTDIGLAFQFYNSGQMVWFGWMMGFIVVPSAIINITLTEEAFKHHDGENRLSKNFKYLLNYLRLGVFVQYYNLYRRLQRGESVEDIVKKDLPLTHLLEAVFSNMPQLYLQWYIILNTTEQISALQVATMFRASKLAQTHISSSDSDLQRYLTQQTDICGVKRHKSPAATTKSEIPSATAAMLDTPQARRPQARHPQVRHLQARHPQVHHPNTRHHQARRPTTRHPKPAVPLPATPKPATPLPATPSSPPPSPPSHYPPPPSPPSHYPPPPGPPHHYPPPPSPPPHYWPPPSPPPPSPPPQVRHPQLSADLATAVGLKFDYSSQVGRRTGYQDLLECRADLQ</sequence>
<evidence type="ECO:0000256" key="7">
    <source>
        <dbReference type="RuleBase" id="RU910716"/>
    </source>
</evidence>
<dbReference type="AlphaFoldDB" id="C3ZWW5"/>
<evidence type="ECO:0000256" key="6">
    <source>
        <dbReference type="ARBA" id="ARBA00023136"/>
    </source>
</evidence>
<evidence type="ECO:0000256" key="4">
    <source>
        <dbReference type="ARBA" id="ARBA00022692"/>
    </source>
</evidence>
<keyword evidence="5 7" id="KW-1133">Transmembrane helix</keyword>
<dbReference type="InParanoid" id="C3ZWW5"/>